<evidence type="ECO:0000313" key="1">
    <source>
        <dbReference type="EMBL" id="KAI0093259.1"/>
    </source>
</evidence>
<evidence type="ECO:0000313" key="2">
    <source>
        <dbReference type="Proteomes" id="UP001055072"/>
    </source>
</evidence>
<keyword evidence="2" id="KW-1185">Reference proteome</keyword>
<accession>A0ACB8UG44</accession>
<sequence>MLSLLSSLEGLIGLTGESMNMTVSSPVADIEGKYVLVVADSGDEGDEGEKEESDGDGDGGWMFYERLSRQGTVGHWPGVGGPRVRTPKTETETLGPSSSPPVANSDQTVTITGISPISSRPCHAHARCLPRHQRILFRRLSSLGFSSLPASRIICLSYQILPPMLAVTTREQGSLPGRTTHAPSLPCRPGSPSGASVIVAGIVHDRCSVTVSRVPLIVQAVTPLPPVIIRRGENHAMSIALAQSPQQPLSLLKASPPHSPPFCFDAHRGQGPEQRGRYSPSPAASPRDRGSSSPLPVETPASLPLIRMSRVTPSTPPSASLGIVPAIGPAPLTTFSSTFKTPSTLFFLRLNSIRSIHPLRTPVR</sequence>
<name>A0ACB8UG44_9APHY</name>
<organism evidence="1 2">
    <name type="scientific">Irpex rosettiformis</name>
    <dbReference type="NCBI Taxonomy" id="378272"/>
    <lineage>
        <taxon>Eukaryota</taxon>
        <taxon>Fungi</taxon>
        <taxon>Dikarya</taxon>
        <taxon>Basidiomycota</taxon>
        <taxon>Agaricomycotina</taxon>
        <taxon>Agaricomycetes</taxon>
        <taxon>Polyporales</taxon>
        <taxon>Irpicaceae</taxon>
        <taxon>Irpex</taxon>
    </lineage>
</organism>
<dbReference type="Proteomes" id="UP001055072">
    <property type="component" value="Unassembled WGS sequence"/>
</dbReference>
<comment type="caution">
    <text evidence="1">The sequence shown here is derived from an EMBL/GenBank/DDBJ whole genome shotgun (WGS) entry which is preliminary data.</text>
</comment>
<reference evidence="1" key="1">
    <citation type="journal article" date="2021" name="Environ. Microbiol.">
        <title>Gene family expansions and transcriptome signatures uncover fungal adaptations to wood decay.</title>
        <authorList>
            <person name="Hage H."/>
            <person name="Miyauchi S."/>
            <person name="Viragh M."/>
            <person name="Drula E."/>
            <person name="Min B."/>
            <person name="Chaduli D."/>
            <person name="Navarro D."/>
            <person name="Favel A."/>
            <person name="Norest M."/>
            <person name="Lesage-Meessen L."/>
            <person name="Balint B."/>
            <person name="Merenyi Z."/>
            <person name="de Eugenio L."/>
            <person name="Morin E."/>
            <person name="Martinez A.T."/>
            <person name="Baldrian P."/>
            <person name="Stursova M."/>
            <person name="Martinez M.J."/>
            <person name="Novotny C."/>
            <person name="Magnuson J.K."/>
            <person name="Spatafora J.W."/>
            <person name="Maurice S."/>
            <person name="Pangilinan J."/>
            <person name="Andreopoulos W."/>
            <person name="LaButti K."/>
            <person name="Hundley H."/>
            <person name="Na H."/>
            <person name="Kuo A."/>
            <person name="Barry K."/>
            <person name="Lipzen A."/>
            <person name="Henrissat B."/>
            <person name="Riley R."/>
            <person name="Ahrendt S."/>
            <person name="Nagy L.G."/>
            <person name="Grigoriev I.V."/>
            <person name="Martin F."/>
            <person name="Rosso M.N."/>
        </authorList>
    </citation>
    <scope>NUCLEOTIDE SEQUENCE</scope>
    <source>
        <strain evidence="1">CBS 384.51</strain>
    </source>
</reference>
<proteinExistence type="predicted"/>
<dbReference type="EMBL" id="MU274902">
    <property type="protein sequence ID" value="KAI0093259.1"/>
    <property type="molecule type" value="Genomic_DNA"/>
</dbReference>
<protein>
    <submittedName>
        <fullName evidence="1">Uncharacterized protein</fullName>
    </submittedName>
</protein>
<gene>
    <name evidence="1" type="ORF">BDY19DRAFT_417899</name>
</gene>